<dbReference type="Gene3D" id="1.10.10.10">
    <property type="entry name" value="Winged helix-like DNA-binding domain superfamily/Winged helix DNA-binding domain"/>
    <property type="match status" value="2"/>
</dbReference>
<feature type="region of interest" description="Disordered" evidence="5">
    <location>
        <begin position="1"/>
        <end position="69"/>
    </location>
</feature>
<reference evidence="7" key="1">
    <citation type="journal article" date="2023" name="Front. Mar. Sci.">
        <title>A new Merluccius polli reference genome to investigate the effects of global change in West African waters.</title>
        <authorList>
            <person name="Mateo J.L."/>
            <person name="Blanco-Fernandez C."/>
            <person name="Garcia-Vazquez E."/>
            <person name="Machado-Schiaffino G."/>
        </authorList>
    </citation>
    <scope>NUCLEOTIDE SEQUENCE</scope>
    <source>
        <strain evidence="7">C29</strain>
        <tissue evidence="7">Fin</tissue>
    </source>
</reference>
<dbReference type="InterPro" id="IPR036388">
    <property type="entry name" value="WH-like_DNA-bd_sf"/>
</dbReference>
<evidence type="ECO:0000259" key="6">
    <source>
        <dbReference type="PROSITE" id="PS50039"/>
    </source>
</evidence>
<sequence>MKFEVLCGSHIHHRRTPSDASGAPERNARSSSSPLYGEEELGSDGDYVSRSPPPPPPPLAADGKGKPYVRRPKPPYSYIALIAMAIRESRTGRLTLSEINDYLMQKFPFFRGGYTGWRNSVRHNLSLNDCFLKVLRDPSRPWGKDNYWMLNPHSEYTFADGVFRRRRKRIVKKPDGDCDGDGGPGGRSAGAEPAVPVDPRRPAKFTSSFAIDSILSTPFKQEACCQDGSVAASSALMWPCYAAFPAVTHCARHGARLQPPAQQQQLKQRERKGEGERIMTTESSQQHLDPAAAAASSNPMDTDMLVMESAQDASAKGKPKGNSGMRRPEKPPYSYIALIVMAIQSSPTKRLTLSEIYQFLQARFPFFRGSYQGWKNSVRHNLSLNECFMKLPKGLGRPGKGHYWTIDPGSEFMFEEGSFRRRPRGFRRKCQALKPMYRMMNSFGFGPPMLQQNFDFQSTPASLPCHANGYNIDFIGNTVPGNFEGLGGGHHVTHMSPSPGSSYMSSCQATSNPDYCPESSNSPLQSSPGMVASLDCQSPYGNTNSHWTSPAVPTYIKSQSMASNSSTYSALHSGMSPYALDQGYLHHGGRDVSDMSVGLSRYSSHSAPGCDRKDFVLNLNGISSFHPSTSGSYYHQFPHHHQSVYQDVKPCLM</sequence>
<evidence type="ECO:0000256" key="3">
    <source>
        <dbReference type="ARBA" id="ARBA00023242"/>
    </source>
</evidence>
<feature type="compositionally biased region" description="Basic and acidic residues" evidence="5">
    <location>
        <begin position="267"/>
        <end position="279"/>
    </location>
</feature>
<feature type="domain" description="Fork-head" evidence="6">
    <location>
        <begin position="73"/>
        <end position="168"/>
    </location>
</feature>
<dbReference type="AlphaFoldDB" id="A0AA47ML85"/>
<gene>
    <name evidence="7" type="primary">FOXF2_1</name>
    <name evidence="7" type="ORF">N1851_020171</name>
</gene>
<dbReference type="CDD" id="cd20049">
    <property type="entry name" value="FH_FOXF1"/>
    <property type="match status" value="1"/>
</dbReference>
<dbReference type="SUPFAM" id="SSF46785">
    <property type="entry name" value="Winged helix' DNA-binding domain"/>
    <property type="match status" value="2"/>
</dbReference>
<dbReference type="InterPro" id="IPR047518">
    <property type="entry name" value="FH_FOXQ1"/>
</dbReference>
<evidence type="ECO:0000313" key="8">
    <source>
        <dbReference type="Proteomes" id="UP001174136"/>
    </source>
</evidence>
<dbReference type="FunFam" id="1.10.10.10:FF:000071">
    <property type="entry name" value="Forkhead box F1"/>
    <property type="match status" value="2"/>
</dbReference>
<dbReference type="EMBL" id="JAOPHQ010003706">
    <property type="protein sequence ID" value="KAK0142155.1"/>
    <property type="molecule type" value="Genomic_DNA"/>
</dbReference>
<dbReference type="InterPro" id="IPR036390">
    <property type="entry name" value="WH_DNA-bd_sf"/>
</dbReference>
<dbReference type="PROSITE" id="PS50039">
    <property type="entry name" value="FORK_HEAD_3"/>
    <property type="match status" value="2"/>
</dbReference>
<keyword evidence="3 4" id="KW-0539">Nucleus</keyword>
<organism evidence="7 8">
    <name type="scientific">Merluccius polli</name>
    <name type="common">Benguela hake</name>
    <name type="synonym">Merluccius cadenati</name>
    <dbReference type="NCBI Taxonomy" id="89951"/>
    <lineage>
        <taxon>Eukaryota</taxon>
        <taxon>Metazoa</taxon>
        <taxon>Chordata</taxon>
        <taxon>Craniata</taxon>
        <taxon>Vertebrata</taxon>
        <taxon>Euteleostomi</taxon>
        <taxon>Actinopterygii</taxon>
        <taxon>Neopterygii</taxon>
        <taxon>Teleostei</taxon>
        <taxon>Neoteleostei</taxon>
        <taxon>Acanthomorphata</taxon>
        <taxon>Zeiogadaria</taxon>
        <taxon>Gadariae</taxon>
        <taxon>Gadiformes</taxon>
        <taxon>Gadoidei</taxon>
        <taxon>Merlucciidae</taxon>
        <taxon>Merluccius</taxon>
    </lineage>
</organism>
<comment type="subcellular location">
    <subcellularLocation>
        <location evidence="1 4">Nucleus</location>
    </subcellularLocation>
</comment>
<dbReference type="CDD" id="cd20034">
    <property type="entry name" value="FH_FOXQ1-like"/>
    <property type="match status" value="1"/>
</dbReference>
<feature type="DNA-binding region" description="Fork-head" evidence="4">
    <location>
        <begin position="330"/>
        <end position="424"/>
    </location>
</feature>
<dbReference type="InterPro" id="IPR051770">
    <property type="entry name" value="Forkhead_box_regulator"/>
</dbReference>
<feature type="DNA-binding region" description="Fork-head" evidence="4">
    <location>
        <begin position="73"/>
        <end position="168"/>
    </location>
</feature>
<feature type="compositionally biased region" description="Low complexity" evidence="5">
    <location>
        <begin position="256"/>
        <end position="266"/>
    </location>
</feature>
<evidence type="ECO:0000313" key="7">
    <source>
        <dbReference type="EMBL" id="KAK0142155.1"/>
    </source>
</evidence>
<accession>A0AA47ML85</accession>
<evidence type="ECO:0000256" key="4">
    <source>
        <dbReference type="PROSITE-ProRule" id="PRU00089"/>
    </source>
</evidence>
<feature type="domain" description="Fork-head" evidence="6">
    <location>
        <begin position="330"/>
        <end position="424"/>
    </location>
</feature>
<dbReference type="GO" id="GO:0000981">
    <property type="term" value="F:DNA-binding transcription factor activity, RNA polymerase II-specific"/>
    <property type="evidence" value="ECO:0007669"/>
    <property type="project" value="TreeGrafter"/>
</dbReference>
<dbReference type="GO" id="GO:0009887">
    <property type="term" value="P:animal organ morphogenesis"/>
    <property type="evidence" value="ECO:0007669"/>
    <property type="project" value="TreeGrafter"/>
</dbReference>
<name>A0AA47ML85_MERPO</name>
<evidence type="ECO:0000256" key="1">
    <source>
        <dbReference type="ARBA" id="ARBA00004123"/>
    </source>
</evidence>
<dbReference type="Proteomes" id="UP001174136">
    <property type="component" value="Unassembled WGS sequence"/>
</dbReference>
<comment type="caution">
    <text evidence="7">The sequence shown here is derived from an EMBL/GenBank/DDBJ whole genome shotgun (WGS) entry which is preliminary data.</text>
</comment>
<dbReference type="InterPro" id="IPR030456">
    <property type="entry name" value="TF_fork_head_CS_2"/>
</dbReference>
<feature type="region of interest" description="Disordered" evidence="5">
    <location>
        <begin position="256"/>
        <end position="298"/>
    </location>
</feature>
<dbReference type="PANTHER" id="PTHR46262">
    <property type="entry name" value="FORKHEAD BOX PROTEIN BINIOU"/>
    <property type="match status" value="1"/>
</dbReference>
<dbReference type="InterPro" id="IPR001766">
    <property type="entry name" value="Fork_head_dom"/>
</dbReference>
<proteinExistence type="predicted"/>
<dbReference type="PROSITE" id="PS00657">
    <property type="entry name" value="FORK_HEAD_1"/>
    <property type="match status" value="2"/>
</dbReference>
<dbReference type="GO" id="GO:0005634">
    <property type="term" value="C:nucleus"/>
    <property type="evidence" value="ECO:0007669"/>
    <property type="project" value="UniProtKB-SubCell"/>
</dbReference>
<evidence type="ECO:0000256" key="5">
    <source>
        <dbReference type="SAM" id="MobiDB-lite"/>
    </source>
</evidence>
<evidence type="ECO:0000256" key="2">
    <source>
        <dbReference type="ARBA" id="ARBA00023125"/>
    </source>
</evidence>
<dbReference type="Pfam" id="PF00250">
    <property type="entry name" value="Forkhead"/>
    <property type="match status" value="2"/>
</dbReference>
<dbReference type="PRINTS" id="PR00053">
    <property type="entry name" value="FORKHEAD"/>
</dbReference>
<keyword evidence="2 4" id="KW-0238">DNA-binding</keyword>
<dbReference type="GO" id="GO:0048731">
    <property type="term" value="P:system development"/>
    <property type="evidence" value="ECO:0007669"/>
    <property type="project" value="UniProtKB-ARBA"/>
</dbReference>
<dbReference type="SMART" id="SM00339">
    <property type="entry name" value="FH"/>
    <property type="match status" value="2"/>
</dbReference>
<dbReference type="InterPro" id="IPR018122">
    <property type="entry name" value="TF_fork_head_CS_1"/>
</dbReference>
<dbReference type="PANTHER" id="PTHR46262:SF3">
    <property type="entry name" value="FORKHEAD BOX PROTEIN F2"/>
    <property type="match status" value="1"/>
</dbReference>
<keyword evidence="8" id="KW-1185">Reference proteome</keyword>
<protein>
    <submittedName>
        <fullName evidence="7">Forkhead box protein F2</fullName>
    </submittedName>
</protein>
<feature type="region of interest" description="Disordered" evidence="5">
    <location>
        <begin position="172"/>
        <end position="202"/>
    </location>
</feature>
<dbReference type="GO" id="GO:0000978">
    <property type="term" value="F:RNA polymerase II cis-regulatory region sequence-specific DNA binding"/>
    <property type="evidence" value="ECO:0007669"/>
    <property type="project" value="TreeGrafter"/>
</dbReference>
<dbReference type="PROSITE" id="PS00658">
    <property type="entry name" value="FORK_HEAD_2"/>
    <property type="match status" value="2"/>
</dbReference>